<gene>
    <name evidence="1" type="ORF">METZ01_LOCUS87326</name>
</gene>
<sequence>MKLSVGFTSRAPTEFGFGGMRRGFSGIDGLVSLKGEDCEGL</sequence>
<accession>A0A381V285</accession>
<name>A0A381V285_9ZZZZ</name>
<proteinExistence type="predicted"/>
<organism evidence="1">
    <name type="scientific">marine metagenome</name>
    <dbReference type="NCBI Taxonomy" id="408172"/>
    <lineage>
        <taxon>unclassified sequences</taxon>
        <taxon>metagenomes</taxon>
        <taxon>ecological metagenomes</taxon>
    </lineage>
</organism>
<evidence type="ECO:0000313" key="1">
    <source>
        <dbReference type="EMBL" id="SVA34472.1"/>
    </source>
</evidence>
<dbReference type="EMBL" id="UINC01007657">
    <property type="protein sequence ID" value="SVA34472.1"/>
    <property type="molecule type" value="Genomic_DNA"/>
</dbReference>
<reference evidence="1" key="1">
    <citation type="submission" date="2018-05" db="EMBL/GenBank/DDBJ databases">
        <authorList>
            <person name="Lanie J.A."/>
            <person name="Ng W.-L."/>
            <person name="Kazmierczak K.M."/>
            <person name="Andrzejewski T.M."/>
            <person name="Davidsen T.M."/>
            <person name="Wayne K.J."/>
            <person name="Tettelin H."/>
            <person name="Glass J.I."/>
            <person name="Rusch D."/>
            <person name="Podicherti R."/>
            <person name="Tsui H.-C.T."/>
            <person name="Winkler M.E."/>
        </authorList>
    </citation>
    <scope>NUCLEOTIDE SEQUENCE</scope>
</reference>
<dbReference type="AlphaFoldDB" id="A0A381V285"/>
<protein>
    <submittedName>
        <fullName evidence="1">Uncharacterized protein</fullName>
    </submittedName>
</protein>